<protein>
    <submittedName>
        <fullName evidence="1">Uncharacterized protein</fullName>
    </submittedName>
</protein>
<sequence>MSRREPDHSCLRYLNRSGQRNVEFKVWRDLDCIRWWDLYSSNWKELDRLGDLNGSFCLNLILERPGKQALKEH</sequence>
<accession>A0A9D4M977</accession>
<reference evidence="1" key="1">
    <citation type="journal article" date="2019" name="bioRxiv">
        <title>The Genome of the Zebra Mussel, Dreissena polymorpha: A Resource for Invasive Species Research.</title>
        <authorList>
            <person name="McCartney M.A."/>
            <person name="Auch B."/>
            <person name="Kono T."/>
            <person name="Mallez S."/>
            <person name="Zhang Y."/>
            <person name="Obille A."/>
            <person name="Becker A."/>
            <person name="Abrahante J.E."/>
            <person name="Garbe J."/>
            <person name="Badalamenti J.P."/>
            <person name="Herman A."/>
            <person name="Mangelson H."/>
            <person name="Liachko I."/>
            <person name="Sullivan S."/>
            <person name="Sone E.D."/>
            <person name="Koren S."/>
            <person name="Silverstein K.A.T."/>
            <person name="Beckman K.B."/>
            <person name="Gohl D.M."/>
        </authorList>
    </citation>
    <scope>NUCLEOTIDE SEQUENCE</scope>
    <source>
        <strain evidence="1">Duluth1</strain>
        <tissue evidence="1">Whole animal</tissue>
    </source>
</reference>
<gene>
    <name evidence="1" type="ORF">DPMN_033923</name>
</gene>
<comment type="caution">
    <text evidence="1">The sequence shown here is derived from an EMBL/GenBank/DDBJ whole genome shotgun (WGS) entry which is preliminary data.</text>
</comment>
<organism evidence="1 2">
    <name type="scientific">Dreissena polymorpha</name>
    <name type="common">Zebra mussel</name>
    <name type="synonym">Mytilus polymorpha</name>
    <dbReference type="NCBI Taxonomy" id="45954"/>
    <lineage>
        <taxon>Eukaryota</taxon>
        <taxon>Metazoa</taxon>
        <taxon>Spiralia</taxon>
        <taxon>Lophotrochozoa</taxon>
        <taxon>Mollusca</taxon>
        <taxon>Bivalvia</taxon>
        <taxon>Autobranchia</taxon>
        <taxon>Heteroconchia</taxon>
        <taxon>Euheterodonta</taxon>
        <taxon>Imparidentia</taxon>
        <taxon>Neoheterodontei</taxon>
        <taxon>Myida</taxon>
        <taxon>Dreissenoidea</taxon>
        <taxon>Dreissenidae</taxon>
        <taxon>Dreissena</taxon>
    </lineage>
</organism>
<dbReference type="EMBL" id="JAIWYP010000002">
    <property type="protein sequence ID" value="KAH3870731.1"/>
    <property type="molecule type" value="Genomic_DNA"/>
</dbReference>
<proteinExistence type="predicted"/>
<evidence type="ECO:0000313" key="2">
    <source>
        <dbReference type="Proteomes" id="UP000828390"/>
    </source>
</evidence>
<reference evidence="1" key="2">
    <citation type="submission" date="2020-11" db="EMBL/GenBank/DDBJ databases">
        <authorList>
            <person name="McCartney M.A."/>
            <person name="Auch B."/>
            <person name="Kono T."/>
            <person name="Mallez S."/>
            <person name="Becker A."/>
            <person name="Gohl D.M."/>
            <person name="Silverstein K.A.T."/>
            <person name="Koren S."/>
            <person name="Bechman K.B."/>
            <person name="Herman A."/>
            <person name="Abrahante J.E."/>
            <person name="Garbe J."/>
        </authorList>
    </citation>
    <scope>NUCLEOTIDE SEQUENCE</scope>
    <source>
        <strain evidence="1">Duluth1</strain>
        <tissue evidence="1">Whole animal</tissue>
    </source>
</reference>
<name>A0A9D4M977_DREPO</name>
<dbReference type="AlphaFoldDB" id="A0A9D4M977"/>
<dbReference type="Proteomes" id="UP000828390">
    <property type="component" value="Unassembled WGS sequence"/>
</dbReference>
<keyword evidence="2" id="KW-1185">Reference proteome</keyword>
<evidence type="ECO:0000313" key="1">
    <source>
        <dbReference type="EMBL" id="KAH3870731.1"/>
    </source>
</evidence>